<organism evidence="7 8">
    <name type="scientific">Niallia nealsonii</name>
    <dbReference type="NCBI Taxonomy" id="115979"/>
    <lineage>
        <taxon>Bacteria</taxon>
        <taxon>Bacillati</taxon>
        <taxon>Bacillota</taxon>
        <taxon>Bacilli</taxon>
        <taxon>Bacillales</taxon>
        <taxon>Bacillaceae</taxon>
        <taxon>Niallia</taxon>
    </lineage>
</organism>
<evidence type="ECO:0000256" key="3">
    <source>
        <dbReference type="ARBA" id="ARBA00022989"/>
    </source>
</evidence>
<accession>A0A2N0YWS7</accession>
<proteinExistence type="predicted"/>
<protein>
    <submittedName>
        <fullName evidence="7">Ferric reductase</fullName>
    </submittedName>
</protein>
<name>A0A2N0YWS7_9BACI</name>
<evidence type="ECO:0000256" key="2">
    <source>
        <dbReference type="ARBA" id="ARBA00022692"/>
    </source>
</evidence>
<comment type="caution">
    <text evidence="7">The sequence shown here is derived from an EMBL/GenBank/DDBJ whole genome shotgun (WGS) entry which is preliminary data.</text>
</comment>
<dbReference type="InterPro" id="IPR013130">
    <property type="entry name" value="Fe3_Rdtase_TM_dom"/>
</dbReference>
<feature type="transmembrane region" description="Helical" evidence="5">
    <location>
        <begin position="50"/>
        <end position="73"/>
    </location>
</feature>
<dbReference type="GO" id="GO:0016020">
    <property type="term" value="C:membrane"/>
    <property type="evidence" value="ECO:0007669"/>
    <property type="project" value="UniProtKB-SubCell"/>
</dbReference>
<keyword evidence="3 5" id="KW-1133">Transmembrane helix</keyword>
<keyword evidence="2 5" id="KW-0812">Transmembrane</keyword>
<feature type="transmembrane region" description="Helical" evidence="5">
    <location>
        <begin position="125"/>
        <end position="145"/>
    </location>
</feature>
<comment type="subcellular location">
    <subcellularLocation>
        <location evidence="1">Membrane</location>
        <topology evidence="1">Multi-pass membrane protein</topology>
    </subcellularLocation>
</comment>
<evidence type="ECO:0000259" key="6">
    <source>
        <dbReference type="Pfam" id="PF01794"/>
    </source>
</evidence>
<dbReference type="EMBL" id="PISE01000065">
    <property type="protein sequence ID" value="PKG21708.1"/>
    <property type="molecule type" value="Genomic_DNA"/>
</dbReference>
<keyword evidence="4 5" id="KW-0472">Membrane</keyword>
<dbReference type="AlphaFoldDB" id="A0A2N0YWS7"/>
<feature type="domain" description="Ferric oxidoreductase" evidence="6">
    <location>
        <begin position="20"/>
        <end position="138"/>
    </location>
</feature>
<dbReference type="RefSeq" id="WP_101179284.1">
    <property type="nucleotide sequence ID" value="NZ_PISE01000065.1"/>
</dbReference>
<keyword evidence="8" id="KW-1185">Reference proteome</keyword>
<dbReference type="OrthoDB" id="6656329at2"/>
<dbReference type="Proteomes" id="UP000233375">
    <property type="component" value="Unassembled WGS sequence"/>
</dbReference>
<reference evidence="7 8" key="1">
    <citation type="journal article" date="2003" name="Int. J. Syst. Evol. Microbiol.">
        <title>Bacillus nealsonii sp. nov., isolated from a spacecraft-assembly facility, whose spores are gamma-radiation resistant.</title>
        <authorList>
            <person name="Venkateswaran K."/>
            <person name="Kempf M."/>
            <person name="Chen F."/>
            <person name="Satomi M."/>
            <person name="Nicholson W."/>
            <person name="Kern R."/>
        </authorList>
    </citation>
    <scope>NUCLEOTIDE SEQUENCE [LARGE SCALE GENOMIC DNA]</scope>
    <source>
        <strain evidence="7 8">FO-92</strain>
    </source>
</reference>
<evidence type="ECO:0000313" key="7">
    <source>
        <dbReference type="EMBL" id="PKG21708.1"/>
    </source>
</evidence>
<sequence>MLDELSTFFSVWNVTRGAAITAYLLLFISMITGISYKLPLMPKRYNQTVLTAHEATGWFALLFGMVHGIVLLFEKEYTSYTLINILVPFTVKHNAVSLCLGIFAFYGLLLLILSTDFIKRLGKKAWKTIHFLSFPAFYSSLFHGVLIGSDSESPVMLSLYIFTGVTVLFLTILRILHEWNRRKKTQAVNMDIQ</sequence>
<evidence type="ECO:0000313" key="8">
    <source>
        <dbReference type="Proteomes" id="UP000233375"/>
    </source>
</evidence>
<evidence type="ECO:0000256" key="1">
    <source>
        <dbReference type="ARBA" id="ARBA00004141"/>
    </source>
</evidence>
<feature type="transmembrane region" description="Helical" evidence="5">
    <location>
        <begin position="157"/>
        <end position="176"/>
    </location>
</feature>
<gene>
    <name evidence="7" type="ORF">CWS01_20940</name>
</gene>
<evidence type="ECO:0000256" key="4">
    <source>
        <dbReference type="ARBA" id="ARBA00023136"/>
    </source>
</evidence>
<evidence type="ECO:0000256" key="5">
    <source>
        <dbReference type="SAM" id="Phobius"/>
    </source>
</evidence>
<feature type="transmembrane region" description="Helical" evidence="5">
    <location>
        <begin position="20"/>
        <end position="38"/>
    </location>
</feature>
<dbReference type="Pfam" id="PF01794">
    <property type="entry name" value="Ferric_reduct"/>
    <property type="match status" value="1"/>
</dbReference>
<feature type="transmembrane region" description="Helical" evidence="5">
    <location>
        <begin position="93"/>
        <end position="113"/>
    </location>
</feature>